<dbReference type="GeneID" id="108672520"/>
<name>A0A8B7NRJ7_HYAAZ</name>
<dbReference type="RefSeq" id="XP_018015691.1">
    <property type="nucleotide sequence ID" value="XM_018160202.2"/>
</dbReference>
<evidence type="ECO:0000256" key="2">
    <source>
        <dbReference type="ARBA" id="ARBA00008300"/>
    </source>
</evidence>
<reference evidence="10" key="1">
    <citation type="submission" date="2025-08" db="UniProtKB">
        <authorList>
            <consortium name="RefSeq"/>
        </authorList>
    </citation>
    <scope>IDENTIFICATION</scope>
    <source>
        <tissue evidence="10">Whole organism</tissue>
    </source>
</reference>
<gene>
    <name evidence="10" type="primary">LOC108672520</name>
</gene>
<dbReference type="EC" id="3.1.1.13" evidence="7"/>
<comment type="catalytic activity">
    <reaction evidence="8">
        <text>a cholesterol ester + H2O = cholesterol + a fatty acid + H(+)</text>
        <dbReference type="Rhea" id="RHEA:36403"/>
        <dbReference type="ChEBI" id="CHEBI:15377"/>
        <dbReference type="ChEBI" id="CHEBI:15378"/>
        <dbReference type="ChEBI" id="CHEBI:16113"/>
        <dbReference type="ChEBI" id="CHEBI:17002"/>
        <dbReference type="ChEBI" id="CHEBI:28868"/>
        <dbReference type="EC" id="3.1.1.13"/>
    </reaction>
    <physiologicalReaction direction="left-to-right" evidence="8">
        <dbReference type="Rhea" id="RHEA:36404"/>
    </physiologicalReaction>
</comment>
<evidence type="ECO:0000256" key="4">
    <source>
        <dbReference type="ARBA" id="ARBA00022677"/>
    </source>
</evidence>
<sequence length="322" mass="36179">MSTMSATRVGGVVSRCITVGPWSTDWLSITPPSASNTITLIVPGNPGVVSYYEQFMIELYEHLNRTSAVWAVSHTCHSKTYPTPNSTVDREVEHKIQFIRSHVPHGSQLRLVGHSIGCQMILQVLDELDNVEAIGVANDSFKIDQCYMLFPTIERMKDSPRGRTLWPVLAYCRWLPPFICSCVSIMPNFVKEKLASVILYDGSGVPLLDSVVESFITNVRPDMVRNMLDLAHNELETVVDLDIDAVSRHKSKLVFYYGSNDHWSPVKYKEDLVEKVPGVVAFVCQKNINHAFVVRQAREMASELAIIIKEVEELQGVLDRDG</sequence>
<dbReference type="InterPro" id="IPR029058">
    <property type="entry name" value="AB_hydrolase_fold"/>
</dbReference>
<keyword evidence="9" id="KW-1185">Reference proteome</keyword>
<evidence type="ECO:0000313" key="10">
    <source>
        <dbReference type="RefSeq" id="XP_018015691.1"/>
    </source>
</evidence>
<organism evidence="9 10">
    <name type="scientific">Hyalella azteca</name>
    <name type="common">Amphipod</name>
    <dbReference type="NCBI Taxonomy" id="294128"/>
    <lineage>
        <taxon>Eukaryota</taxon>
        <taxon>Metazoa</taxon>
        <taxon>Ecdysozoa</taxon>
        <taxon>Arthropoda</taxon>
        <taxon>Crustacea</taxon>
        <taxon>Multicrustacea</taxon>
        <taxon>Malacostraca</taxon>
        <taxon>Eumalacostraca</taxon>
        <taxon>Peracarida</taxon>
        <taxon>Amphipoda</taxon>
        <taxon>Senticaudata</taxon>
        <taxon>Talitrida</taxon>
        <taxon>Talitroidea</taxon>
        <taxon>Hyalellidae</taxon>
        <taxon>Hyalella</taxon>
    </lineage>
</organism>
<dbReference type="GO" id="GO:0019915">
    <property type="term" value="P:lipid storage"/>
    <property type="evidence" value="ECO:0007669"/>
    <property type="project" value="InterPro"/>
</dbReference>
<evidence type="ECO:0000256" key="1">
    <source>
        <dbReference type="ARBA" id="ARBA00004502"/>
    </source>
</evidence>
<dbReference type="Pfam" id="PF10230">
    <property type="entry name" value="LIDHydrolase"/>
    <property type="match status" value="1"/>
</dbReference>
<dbReference type="PANTHER" id="PTHR13390">
    <property type="entry name" value="LIPASE"/>
    <property type="match status" value="1"/>
</dbReference>
<evidence type="ECO:0000256" key="6">
    <source>
        <dbReference type="ARBA" id="ARBA00031924"/>
    </source>
</evidence>
<evidence type="ECO:0000256" key="5">
    <source>
        <dbReference type="ARBA" id="ARBA00022801"/>
    </source>
</evidence>
<evidence type="ECO:0000256" key="3">
    <source>
        <dbReference type="ARBA" id="ARBA00019242"/>
    </source>
</evidence>
<protein>
    <recommendedName>
        <fullName evidence="3">Lipid droplet-associated hydrolase</fullName>
        <ecNumber evidence="7">3.1.1.13</ecNumber>
    </recommendedName>
    <alternativeName>
        <fullName evidence="6">Lipid droplet-associated serine hydrolase</fullName>
    </alternativeName>
</protein>
<dbReference type="Gene3D" id="3.40.50.1820">
    <property type="entry name" value="alpha/beta hydrolase"/>
    <property type="match status" value="1"/>
</dbReference>
<keyword evidence="4" id="KW-0551">Lipid droplet</keyword>
<dbReference type="GO" id="GO:0004771">
    <property type="term" value="F:sterol ester esterase activity"/>
    <property type="evidence" value="ECO:0007669"/>
    <property type="project" value="UniProtKB-EC"/>
</dbReference>
<evidence type="ECO:0000313" key="9">
    <source>
        <dbReference type="Proteomes" id="UP000694843"/>
    </source>
</evidence>
<evidence type="ECO:0000256" key="7">
    <source>
        <dbReference type="ARBA" id="ARBA00039150"/>
    </source>
</evidence>
<dbReference type="OrthoDB" id="448051at2759"/>
<dbReference type="SUPFAM" id="SSF53474">
    <property type="entry name" value="alpha/beta-Hydrolases"/>
    <property type="match status" value="1"/>
</dbReference>
<dbReference type="GO" id="GO:0005811">
    <property type="term" value="C:lipid droplet"/>
    <property type="evidence" value="ECO:0007669"/>
    <property type="project" value="UniProtKB-SubCell"/>
</dbReference>
<comment type="subcellular location">
    <subcellularLocation>
        <location evidence="1">Lipid droplet</location>
    </subcellularLocation>
</comment>
<dbReference type="OMA" id="WVPVSYY"/>
<dbReference type="InterPro" id="IPR019363">
    <property type="entry name" value="LDAH"/>
</dbReference>
<dbReference type="Proteomes" id="UP000694843">
    <property type="component" value="Unplaced"/>
</dbReference>
<accession>A0A8B7NRJ7</accession>
<comment type="similarity">
    <text evidence="2">Belongs to the AB hydrolase superfamily. LDAH family.</text>
</comment>
<proteinExistence type="inferred from homology"/>
<evidence type="ECO:0000256" key="8">
    <source>
        <dbReference type="ARBA" id="ARBA00049527"/>
    </source>
</evidence>
<dbReference type="KEGG" id="hazt:108672520"/>
<dbReference type="PANTHER" id="PTHR13390:SF0">
    <property type="entry name" value="LIPID DROPLET-ASSOCIATED HYDROLASE"/>
    <property type="match status" value="1"/>
</dbReference>
<dbReference type="AlphaFoldDB" id="A0A8B7NRJ7"/>
<keyword evidence="5 10" id="KW-0378">Hydrolase</keyword>